<proteinExistence type="inferred from homology"/>
<dbReference type="GO" id="GO:0004650">
    <property type="term" value="F:polygalacturonase activity"/>
    <property type="evidence" value="ECO:0007669"/>
    <property type="project" value="InterPro"/>
</dbReference>
<evidence type="ECO:0000256" key="8">
    <source>
        <dbReference type="ARBA" id="ARBA00023295"/>
    </source>
</evidence>
<dbReference type="Proteomes" id="UP000293823">
    <property type="component" value="Unassembled WGS sequence"/>
</dbReference>
<evidence type="ECO:0000256" key="5">
    <source>
        <dbReference type="ARBA" id="ARBA00022801"/>
    </source>
</evidence>
<dbReference type="SUPFAM" id="SSF51126">
    <property type="entry name" value="Pectin lyase-like"/>
    <property type="match status" value="1"/>
</dbReference>
<evidence type="ECO:0000256" key="3">
    <source>
        <dbReference type="ARBA" id="ARBA00022525"/>
    </source>
</evidence>
<dbReference type="Gene3D" id="2.160.20.10">
    <property type="entry name" value="Single-stranded right-handed beta-helix, Pectin lyase-like"/>
    <property type="match status" value="1"/>
</dbReference>
<dbReference type="EMBL" id="PEJP01000008">
    <property type="protein sequence ID" value="RYO71023.1"/>
    <property type="molecule type" value="Genomic_DNA"/>
</dbReference>
<keyword evidence="9" id="KW-0961">Cell wall biogenesis/degradation</keyword>
<dbReference type="OrthoDB" id="2268901at2759"/>
<keyword evidence="4 11" id="KW-0732">Signal</keyword>
<dbReference type="InterPro" id="IPR012334">
    <property type="entry name" value="Pectin_lyas_fold"/>
</dbReference>
<keyword evidence="5 10" id="KW-0378">Hydrolase</keyword>
<gene>
    <name evidence="12" type="ORF">AA0113_g2489</name>
</gene>
<dbReference type="GO" id="GO:0005975">
    <property type="term" value="P:carbohydrate metabolic process"/>
    <property type="evidence" value="ECO:0007669"/>
    <property type="project" value="InterPro"/>
</dbReference>
<keyword evidence="3" id="KW-0964">Secreted</keyword>
<evidence type="ECO:0000256" key="2">
    <source>
        <dbReference type="ARBA" id="ARBA00008834"/>
    </source>
</evidence>
<feature type="signal peptide" evidence="11">
    <location>
        <begin position="1"/>
        <end position="18"/>
    </location>
</feature>
<comment type="subcellular location">
    <subcellularLocation>
        <location evidence="1">Secreted</location>
    </subcellularLocation>
</comment>
<protein>
    <submittedName>
        <fullName evidence="12">Putative rhamnogalacturonase B</fullName>
    </submittedName>
</protein>
<comment type="similarity">
    <text evidence="2 10">Belongs to the glycosyl hydrolase 28 family.</text>
</comment>
<evidence type="ECO:0000256" key="9">
    <source>
        <dbReference type="ARBA" id="ARBA00023316"/>
    </source>
</evidence>
<dbReference type="PANTHER" id="PTHR31736">
    <property type="match status" value="1"/>
</dbReference>
<evidence type="ECO:0000313" key="12">
    <source>
        <dbReference type="EMBL" id="RYO71023.1"/>
    </source>
</evidence>
<dbReference type="AlphaFoldDB" id="A0A4Q4SLG1"/>
<dbReference type="GO" id="GO:0071555">
    <property type="term" value="P:cell wall organization"/>
    <property type="evidence" value="ECO:0007669"/>
    <property type="project" value="UniProtKB-KW"/>
</dbReference>
<dbReference type="GO" id="GO:0005576">
    <property type="term" value="C:extracellular region"/>
    <property type="evidence" value="ECO:0007669"/>
    <property type="project" value="UniProtKB-SubCell"/>
</dbReference>
<evidence type="ECO:0000256" key="6">
    <source>
        <dbReference type="ARBA" id="ARBA00023157"/>
    </source>
</evidence>
<dbReference type="GO" id="GO:0046576">
    <property type="term" value="F:rhamnogalacturonan alpha-L-rhamnopyranosyl-(1-&gt;4)-alpha-D-galactopyranosyluronide lyase activity"/>
    <property type="evidence" value="ECO:0007669"/>
    <property type="project" value="UniProtKB-ARBA"/>
</dbReference>
<reference evidence="13" key="1">
    <citation type="journal article" date="2019" name="bioRxiv">
        <title>Genomics, evolutionary history and diagnostics of the Alternaria alternata species group including apple and Asian pear pathotypes.</title>
        <authorList>
            <person name="Armitage A.D."/>
            <person name="Cockerton H.M."/>
            <person name="Sreenivasaprasad S."/>
            <person name="Woodhall J.W."/>
            <person name="Lane C.R."/>
            <person name="Harrison R.J."/>
            <person name="Clarkson J.P."/>
        </authorList>
    </citation>
    <scope>NUCLEOTIDE SEQUENCE [LARGE SCALE GENOMIC DNA]</scope>
    <source>
        <strain evidence="13">RGR 97.0016</strain>
    </source>
</reference>
<accession>A0A4Q4SLG1</accession>
<dbReference type="InterPro" id="IPR000743">
    <property type="entry name" value="Glyco_hydro_28"/>
</dbReference>
<keyword evidence="7" id="KW-0325">Glycoprotein</keyword>
<evidence type="ECO:0000313" key="13">
    <source>
        <dbReference type="Proteomes" id="UP000293823"/>
    </source>
</evidence>
<evidence type="ECO:0000256" key="7">
    <source>
        <dbReference type="ARBA" id="ARBA00023180"/>
    </source>
</evidence>
<evidence type="ECO:0000256" key="10">
    <source>
        <dbReference type="RuleBase" id="RU361169"/>
    </source>
</evidence>
<keyword evidence="6" id="KW-1015">Disulfide bond</keyword>
<comment type="caution">
    <text evidence="12">The sequence shown here is derived from an EMBL/GenBank/DDBJ whole genome shotgun (WGS) entry which is preliminary data.</text>
</comment>
<dbReference type="PANTHER" id="PTHR31736:SF19">
    <property type="entry name" value="PECTIN LYASE SUPERFAMILY PROTEIN-RELATED"/>
    <property type="match status" value="1"/>
</dbReference>
<name>A0A4Q4SLG1_9PLEO</name>
<dbReference type="InterPro" id="IPR011050">
    <property type="entry name" value="Pectin_lyase_fold/virulence"/>
</dbReference>
<dbReference type="Pfam" id="PF00295">
    <property type="entry name" value="Glyco_hydro_28"/>
    <property type="match status" value="1"/>
</dbReference>
<feature type="chain" id="PRO_5020416860" evidence="11">
    <location>
        <begin position="19"/>
        <end position="528"/>
    </location>
</feature>
<sequence length="528" mass="57173">MHFSQFLLAAAAIAPAFGQLSGKVGPLTTHAAKTAKKTCNVMNYGAKADKSTDLGPALLKAFTACKTGGTVIVPSGDYALKTWVTFEGGKAWALQLDGIIYRTGTEAGNMLFVRNANDFEMFSSTGKGAIQGNGYQDHKNGKRNGARLLRIEKSNNFSVHDIILVDAPMFHFVINTCMNGEAYNMAIRGGDWGGLDGVDVTGTNLWVHDIMVTNKDECVTVKSPSKNVLIENIYCNWSGGCAMGSLGADTAISSIVYKNIYTWKSNQMMMVKSNGGSGYVEDVVFENFIGHGNAWSLDIDQKWASMSAIAGNGVQLSNMTFKNWKGTVEYGLNRGPVKVACADKAPCTDINIQDLAMWTEKGNHNIYQCQNGYGSGFCLKKGTGPSYAATTSTQTAAPTGYSAPTMKENLKTAFGTASPIPIPTMPASFYPNTPPITKLAGQHQRIQPVSPYDEEFNATNSQHPFSPHSLKSYLIPLQDMVAYSILISLSGSDMDVSFFDKRPVCLLSNRNKKRKNSSTVHKGKTEYV</sequence>
<keyword evidence="8 10" id="KW-0326">Glycosidase</keyword>
<organism evidence="12 13">
    <name type="scientific">Alternaria arborescens</name>
    <dbReference type="NCBI Taxonomy" id="156630"/>
    <lineage>
        <taxon>Eukaryota</taxon>
        <taxon>Fungi</taxon>
        <taxon>Dikarya</taxon>
        <taxon>Ascomycota</taxon>
        <taxon>Pezizomycotina</taxon>
        <taxon>Dothideomycetes</taxon>
        <taxon>Pleosporomycetidae</taxon>
        <taxon>Pleosporales</taxon>
        <taxon>Pleosporineae</taxon>
        <taxon>Pleosporaceae</taxon>
        <taxon>Alternaria</taxon>
        <taxon>Alternaria sect. Alternaria</taxon>
    </lineage>
</organism>
<evidence type="ECO:0000256" key="4">
    <source>
        <dbReference type="ARBA" id="ARBA00022729"/>
    </source>
</evidence>
<evidence type="ECO:0000256" key="11">
    <source>
        <dbReference type="SAM" id="SignalP"/>
    </source>
</evidence>
<evidence type="ECO:0000256" key="1">
    <source>
        <dbReference type="ARBA" id="ARBA00004613"/>
    </source>
</evidence>
<keyword evidence="13" id="KW-1185">Reference proteome</keyword>